<dbReference type="PRINTS" id="PR00991">
    <property type="entry name" value="6PFRUCTKNASE"/>
</dbReference>
<dbReference type="GO" id="GO:0005829">
    <property type="term" value="C:cytosol"/>
    <property type="evidence" value="ECO:0007669"/>
    <property type="project" value="TreeGrafter"/>
</dbReference>
<dbReference type="PANTHER" id="PTHR10606">
    <property type="entry name" value="6-PHOSPHOFRUCTO-2-KINASE/FRUCTOSE-2,6-BISPHOSPHATASE"/>
    <property type="match status" value="1"/>
</dbReference>
<gene>
    <name evidence="5" type="ORF">OGATHE_004979</name>
</gene>
<proteinExistence type="predicted"/>
<dbReference type="SUPFAM" id="SSF52540">
    <property type="entry name" value="P-loop containing nucleoside triphosphate hydrolases"/>
    <property type="match status" value="1"/>
</dbReference>
<dbReference type="GO" id="GO:0003873">
    <property type="term" value="F:6-phosphofructo-2-kinase activity"/>
    <property type="evidence" value="ECO:0007669"/>
    <property type="project" value="InterPro"/>
</dbReference>
<dbReference type="Gene3D" id="3.40.50.1240">
    <property type="entry name" value="Phosphoglycerate mutase-like"/>
    <property type="match status" value="1"/>
</dbReference>
<dbReference type="SUPFAM" id="SSF53254">
    <property type="entry name" value="Phosphoglycerate mutase-like"/>
    <property type="match status" value="1"/>
</dbReference>
<dbReference type="AlphaFoldDB" id="A0A9P8NW13"/>
<evidence type="ECO:0000313" key="6">
    <source>
        <dbReference type="Proteomes" id="UP000788993"/>
    </source>
</evidence>
<dbReference type="InterPro" id="IPR027417">
    <property type="entry name" value="P-loop_NTPase"/>
</dbReference>
<organism evidence="5 6">
    <name type="scientific">Ogataea polymorpha</name>
    <dbReference type="NCBI Taxonomy" id="460523"/>
    <lineage>
        <taxon>Eukaryota</taxon>
        <taxon>Fungi</taxon>
        <taxon>Dikarya</taxon>
        <taxon>Ascomycota</taxon>
        <taxon>Saccharomycotina</taxon>
        <taxon>Pichiomycetes</taxon>
        <taxon>Pichiales</taxon>
        <taxon>Pichiaceae</taxon>
        <taxon>Ogataea</taxon>
    </lineage>
</organism>
<accession>A0A9P8NW13</accession>
<dbReference type="GO" id="GO:0005524">
    <property type="term" value="F:ATP binding"/>
    <property type="evidence" value="ECO:0007669"/>
    <property type="project" value="UniProtKB-KW"/>
</dbReference>
<reference evidence="5" key="1">
    <citation type="journal article" date="2021" name="Open Biol.">
        <title>Shared evolutionary footprints suggest mitochondrial oxidative damage underlies multiple complex I losses in fungi.</title>
        <authorList>
            <person name="Schikora-Tamarit M.A."/>
            <person name="Marcet-Houben M."/>
            <person name="Nosek J."/>
            <person name="Gabaldon T."/>
        </authorList>
    </citation>
    <scope>NUCLEOTIDE SEQUENCE</scope>
    <source>
        <strain evidence="5">NCAIM Y.01608</strain>
    </source>
</reference>
<dbReference type="FunFam" id="3.40.50.300:FF:000644">
    <property type="entry name" value="GpmB, Fructose-2,6-bisphosphatase"/>
    <property type="match status" value="1"/>
</dbReference>
<dbReference type="GO" id="GO:0006000">
    <property type="term" value="P:fructose metabolic process"/>
    <property type="evidence" value="ECO:0007669"/>
    <property type="project" value="InterPro"/>
</dbReference>
<feature type="compositionally biased region" description="Low complexity" evidence="3">
    <location>
        <begin position="576"/>
        <end position="586"/>
    </location>
</feature>
<evidence type="ECO:0000313" key="5">
    <source>
        <dbReference type="EMBL" id="KAH3660647.1"/>
    </source>
</evidence>
<evidence type="ECO:0000256" key="3">
    <source>
        <dbReference type="SAM" id="MobiDB-lite"/>
    </source>
</evidence>
<dbReference type="InterPro" id="IPR013079">
    <property type="entry name" value="6Phosfructo_kin"/>
</dbReference>
<dbReference type="EMBL" id="JAEUBD010001468">
    <property type="protein sequence ID" value="KAH3660647.1"/>
    <property type="molecule type" value="Genomic_DNA"/>
</dbReference>
<keyword evidence="6" id="KW-1185">Reference proteome</keyword>
<dbReference type="Proteomes" id="UP000788993">
    <property type="component" value="Unassembled WGS sequence"/>
</dbReference>
<dbReference type="GO" id="GO:0006003">
    <property type="term" value="P:fructose 2,6-bisphosphate metabolic process"/>
    <property type="evidence" value="ECO:0007669"/>
    <property type="project" value="InterPro"/>
</dbReference>
<feature type="domain" description="6-phosphofructo-2-kinase" evidence="4">
    <location>
        <begin position="76"/>
        <end position="308"/>
    </location>
</feature>
<protein>
    <recommendedName>
        <fullName evidence="4">6-phosphofructo-2-kinase domain-containing protein</fullName>
    </recommendedName>
</protein>
<dbReference type="InterPro" id="IPR029033">
    <property type="entry name" value="His_PPase_superfam"/>
</dbReference>
<dbReference type="OrthoDB" id="267323at2759"/>
<dbReference type="InterPro" id="IPR003094">
    <property type="entry name" value="6Pfruct_kin"/>
</dbReference>
<keyword evidence="2" id="KW-0067">ATP-binding</keyword>
<dbReference type="SMART" id="SM00855">
    <property type="entry name" value="PGAM"/>
    <property type="match status" value="1"/>
</dbReference>
<evidence type="ECO:0000256" key="2">
    <source>
        <dbReference type="ARBA" id="ARBA00022840"/>
    </source>
</evidence>
<evidence type="ECO:0000256" key="1">
    <source>
        <dbReference type="ARBA" id="ARBA00022741"/>
    </source>
</evidence>
<dbReference type="Pfam" id="PF00300">
    <property type="entry name" value="His_Phos_1"/>
    <property type="match status" value="1"/>
</dbReference>
<dbReference type="InterPro" id="IPR013078">
    <property type="entry name" value="His_Pase_superF_clade-1"/>
</dbReference>
<dbReference type="PANTHER" id="PTHR10606:SF32">
    <property type="entry name" value="6-PHOSPHOFRUCTO-2-KINASE 1"/>
    <property type="match status" value="1"/>
</dbReference>
<feature type="region of interest" description="Disordered" evidence="3">
    <location>
        <begin position="572"/>
        <end position="612"/>
    </location>
</feature>
<reference evidence="5" key="2">
    <citation type="submission" date="2021-01" db="EMBL/GenBank/DDBJ databases">
        <authorList>
            <person name="Schikora-Tamarit M.A."/>
        </authorList>
    </citation>
    <scope>NUCLEOTIDE SEQUENCE</scope>
    <source>
        <strain evidence="5">NCAIM Y.01608</strain>
    </source>
</reference>
<comment type="caution">
    <text evidence="5">The sequence shown here is derived from an EMBL/GenBank/DDBJ whole genome shotgun (WGS) entry which is preliminary data.</text>
</comment>
<dbReference type="Gene3D" id="3.40.50.300">
    <property type="entry name" value="P-loop containing nucleotide triphosphate hydrolases"/>
    <property type="match status" value="1"/>
</dbReference>
<keyword evidence="1" id="KW-0547">Nucleotide-binding</keyword>
<dbReference type="Pfam" id="PF01591">
    <property type="entry name" value="6PF2K"/>
    <property type="match status" value="1"/>
</dbReference>
<dbReference type="CDD" id="cd07067">
    <property type="entry name" value="HP_PGM_like"/>
    <property type="match status" value="1"/>
</dbReference>
<evidence type="ECO:0000259" key="4">
    <source>
        <dbReference type="Pfam" id="PF01591"/>
    </source>
</evidence>
<name>A0A9P8NW13_9ASCO</name>
<sequence length="668" mass="76842">MMDPGDTSFGAATVASSLASSKFNSPMIMSRASSSSALTSAISIPGQTMNLHLVNSNGSEQNQLNLLPSKGDTGSEALKLAIICVGLPATGKSYITKKLQRYLNWMQYNTKIFNVGNTRRQKNAKPSGYPVQGPTLDRTSHDANFFDHSNKDSFHQREQWARETLDDLIQFLLVEQGNVGIFDATNTTKARRSWIIETITKRTEGAVKILFLESICTDQELIEKNIRLKLSGPDYKDMDRDLALNDFRNRLKNYQAVYETIDEEEELENEKYDIQYVKIMNAGKKVVSYNISGYLSSQCVFFLLNFNLSDRQIWLTVNGESEFNLENRKGGDSKLTKRGEQFARALPKFICKKRQEFKLRHLNKEYVNDEFSFHTKPQLEQEFNIWTSNLKRTLQTASYFPQEKDGGDFHFKSFRMLNDLGCGSLDSITEEEFRTKYADEYRSQMAEKLTYRYPGLGGESYLDVISRLRPMIVELERLRDNVLIISHRVITRVLLCYFMNLNKEMLTELDVQHGYIYCIEPKPYGLDLKIWQYDEMTDDFYEVDEIELMKKKRKRVSISIGSNFRPIFKKTVSPDSSISSSEYSSSSEEEEDGMRRRGPHGHPGTDGVEPESYEFSKMCSDTASEDLDTVIMDERFPADQDIERQVDEILKNEKLVGLLREKLQTLAL</sequence>